<dbReference type="AlphaFoldDB" id="J7KY09"/>
<dbReference type="PATRIC" id="fig|1205910.3.peg.4410"/>
<reference evidence="2 3" key="1">
    <citation type="journal article" date="2012" name="J. Bacteriol.">
        <title>Whole-Genome Sequence of Nocardiopsis alba Strain ATCC BAA-2165, Associated with Honeybees.</title>
        <authorList>
            <person name="Qiao J."/>
            <person name="Chen L."/>
            <person name="Li Y."/>
            <person name="Wang J."/>
            <person name="Zhang W."/>
            <person name="Chen S."/>
        </authorList>
    </citation>
    <scope>NUCLEOTIDE SEQUENCE [LARGE SCALE GENOMIC DNA]</scope>
    <source>
        <strain evidence="3">ATCC BAA-2165 / BE74</strain>
    </source>
</reference>
<evidence type="ECO:0000313" key="2">
    <source>
        <dbReference type="EMBL" id="AFR06288.1"/>
    </source>
</evidence>
<feature type="compositionally biased region" description="Basic and acidic residues" evidence="1">
    <location>
        <begin position="55"/>
        <end position="66"/>
    </location>
</feature>
<dbReference type="STRING" id="1205910.B005_4671"/>
<proteinExistence type="predicted"/>
<dbReference type="KEGG" id="nal:B005_4671"/>
<accession>J7KY09</accession>
<dbReference type="HOGENOM" id="CLU_2826773_0_0_11"/>
<dbReference type="Proteomes" id="UP000003779">
    <property type="component" value="Chromosome"/>
</dbReference>
<organism evidence="2 3">
    <name type="scientific">Nocardiopsis alba (strain ATCC BAA-2165 / BE74)</name>
    <dbReference type="NCBI Taxonomy" id="1205910"/>
    <lineage>
        <taxon>Bacteria</taxon>
        <taxon>Bacillati</taxon>
        <taxon>Actinomycetota</taxon>
        <taxon>Actinomycetes</taxon>
        <taxon>Streptosporangiales</taxon>
        <taxon>Nocardiopsidaceae</taxon>
        <taxon>Nocardiopsis</taxon>
    </lineage>
</organism>
<dbReference type="EMBL" id="CP003788">
    <property type="protein sequence ID" value="AFR06288.1"/>
    <property type="molecule type" value="Genomic_DNA"/>
</dbReference>
<sequence>MGRSDPRHGFPHPTENPATGNIPRPTDVDPPGPPAPDTQEKVKRLTARTGATLDGAHDAPRNRVPG</sequence>
<reference evidence="3" key="2">
    <citation type="submission" date="2012-08" db="EMBL/GenBank/DDBJ databases">
        <title>Whole-genome sequence of Nocardiopsis alba strain ATCC BAA-2165 associated with honeybees.</title>
        <authorList>
            <person name="Qiao J."/>
            <person name="Chen L."/>
            <person name="Li Y."/>
            <person name="Wang J."/>
            <person name="Zhang W."/>
            <person name="Chen S."/>
        </authorList>
    </citation>
    <scope>NUCLEOTIDE SEQUENCE [LARGE SCALE GENOMIC DNA]</scope>
    <source>
        <strain evidence="3">ATCC BAA-2165 / BE74</strain>
    </source>
</reference>
<feature type="region of interest" description="Disordered" evidence="1">
    <location>
        <begin position="1"/>
        <end position="66"/>
    </location>
</feature>
<gene>
    <name evidence="2" type="ordered locus">B005_4671</name>
</gene>
<evidence type="ECO:0000256" key="1">
    <source>
        <dbReference type="SAM" id="MobiDB-lite"/>
    </source>
</evidence>
<evidence type="ECO:0000313" key="3">
    <source>
        <dbReference type="Proteomes" id="UP000003779"/>
    </source>
</evidence>
<name>J7KY09_NOCAA</name>
<protein>
    <submittedName>
        <fullName evidence="2">Uncharacterized protein</fullName>
    </submittedName>
</protein>